<feature type="region of interest" description="Disordered" evidence="5">
    <location>
        <begin position="1"/>
        <end position="70"/>
    </location>
</feature>
<dbReference type="Proteomes" id="UP000751190">
    <property type="component" value="Unassembled WGS sequence"/>
</dbReference>
<dbReference type="SUPFAM" id="SSF54791">
    <property type="entry name" value="Eukaryotic type KH-domain (KH-domain type I)"/>
    <property type="match status" value="1"/>
</dbReference>
<evidence type="ECO:0000313" key="7">
    <source>
        <dbReference type="EMBL" id="KAG8460199.1"/>
    </source>
</evidence>
<dbReference type="InterPro" id="IPR036612">
    <property type="entry name" value="KH_dom_type_1_sf"/>
</dbReference>
<dbReference type="FunFam" id="3.30.1370.10:FF:000009">
    <property type="entry name" value="RNA-binding protein PNO1"/>
    <property type="match status" value="1"/>
</dbReference>
<evidence type="ECO:0000256" key="1">
    <source>
        <dbReference type="ARBA" id="ARBA00004604"/>
    </source>
</evidence>
<dbReference type="Gene3D" id="3.30.1370.10">
    <property type="entry name" value="K Homology domain, type 1"/>
    <property type="match status" value="1"/>
</dbReference>
<protein>
    <recommendedName>
        <fullName evidence="6">K Homology domain-containing protein</fullName>
    </recommendedName>
</protein>
<dbReference type="EMBL" id="JAGTXO010000034">
    <property type="protein sequence ID" value="KAG8460199.1"/>
    <property type="molecule type" value="Genomic_DNA"/>
</dbReference>
<keyword evidence="8" id="KW-1185">Reference proteome</keyword>
<feature type="compositionally biased region" description="Acidic residues" evidence="5">
    <location>
        <begin position="34"/>
        <end position="50"/>
    </location>
</feature>
<gene>
    <name evidence="7" type="ORF">KFE25_004447</name>
</gene>
<evidence type="ECO:0000256" key="4">
    <source>
        <dbReference type="ARBA" id="ARBA00023242"/>
    </source>
</evidence>
<comment type="similarity">
    <text evidence="2">Belongs to the PNO1 family.</text>
</comment>
<dbReference type="GO" id="GO:0003723">
    <property type="term" value="F:RNA binding"/>
    <property type="evidence" value="ECO:0007669"/>
    <property type="project" value="UniProtKB-KW"/>
</dbReference>
<dbReference type="PANTHER" id="PTHR12826:SF13">
    <property type="entry name" value="RNA-BINDING PROTEIN PNO1"/>
    <property type="match status" value="1"/>
</dbReference>
<dbReference type="InterPro" id="IPR055212">
    <property type="entry name" value="KH-I_PNO1_first"/>
</dbReference>
<dbReference type="Pfam" id="PF22891">
    <property type="entry name" value="KH_PNO1_2nd"/>
    <property type="match status" value="1"/>
</dbReference>
<feature type="compositionally biased region" description="Basic and acidic residues" evidence="5">
    <location>
        <begin position="20"/>
        <end position="33"/>
    </location>
</feature>
<dbReference type="OMA" id="TPLRNNW"/>
<sequence length="261" mass="28393">MEGARTIAPDELRASAAAARDARMADRDAAAPEHDDDDDDAGDADGDADAEMGGGGKRTRAADGSAAKPDFPRLKQQAGAASEHRIVLVPPHRMTPLKQNWMALYTPIVEQLKLDIRMNPRRRCVELRTSAHTMEAEVLQKAADFLKAFMLGFDVPDALALLRLDDLFVESFDVTDVKLLHGDHLGRAVGRVAGKDGKTKFAIENATRTRIVLADQKVHILGSVAHIRVARDAICALILGSPPGKVYNSMRTTAARLLQRF</sequence>
<comment type="subcellular location">
    <subcellularLocation>
        <location evidence="1">Nucleus</location>
        <location evidence="1">Nucleolus</location>
    </subcellularLocation>
</comment>
<dbReference type="CDD" id="cd22391">
    <property type="entry name" value="KH-I_PNO1_rpt1"/>
    <property type="match status" value="1"/>
</dbReference>
<evidence type="ECO:0000259" key="6">
    <source>
        <dbReference type="SMART" id="SM00322"/>
    </source>
</evidence>
<keyword evidence="4" id="KW-0539">Nucleus</keyword>
<accession>A0A8J5XA19</accession>
<comment type="caution">
    <text evidence="7">The sequence shown here is derived from an EMBL/GenBank/DDBJ whole genome shotgun (WGS) entry which is preliminary data.</text>
</comment>
<dbReference type="PANTHER" id="PTHR12826">
    <property type="entry name" value="RIBONUCLEASE Y"/>
    <property type="match status" value="1"/>
</dbReference>
<evidence type="ECO:0000256" key="5">
    <source>
        <dbReference type="SAM" id="MobiDB-lite"/>
    </source>
</evidence>
<organism evidence="7 8">
    <name type="scientific">Diacronema lutheri</name>
    <name type="common">Unicellular marine alga</name>
    <name type="synonym">Monochrysis lutheri</name>
    <dbReference type="NCBI Taxonomy" id="2081491"/>
    <lineage>
        <taxon>Eukaryota</taxon>
        <taxon>Haptista</taxon>
        <taxon>Haptophyta</taxon>
        <taxon>Pavlovophyceae</taxon>
        <taxon>Pavlovales</taxon>
        <taxon>Pavlovaceae</taxon>
        <taxon>Diacronema</taxon>
    </lineage>
</organism>
<dbReference type="InterPro" id="IPR004087">
    <property type="entry name" value="KH_dom"/>
</dbReference>
<dbReference type="GO" id="GO:0005730">
    <property type="term" value="C:nucleolus"/>
    <property type="evidence" value="ECO:0007669"/>
    <property type="project" value="UniProtKB-SubCell"/>
</dbReference>
<feature type="domain" description="K Homology" evidence="6">
    <location>
        <begin position="166"/>
        <end position="239"/>
    </location>
</feature>
<evidence type="ECO:0000256" key="2">
    <source>
        <dbReference type="ARBA" id="ARBA00007515"/>
    </source>
</evidence>
<dbReference type="AlphaFoldDB" id="A0A8J5XA19"/>
<dbReference type="SMART" id="SM00322">
    <property type="entry name" value="KH"/>
    <property type="match status" value="1"/>
</dbReference>
<name>A0A8J5XA19_DIALT</name>
<reference evidence="7" key="1">
    <citation type="submission" date="2021-05" db="EMBL/GenBank/DDBJ databases">
        <title>The genome of the haptophyte Pavlova lutheri (Diacronema luteri, Pavlovales) - a model for lipid biosynthesis in eukaryotic algae.</title>
        <authorList>
            <person name="Hulatt C.J."/>
            <person name="Posewitz M.C."/>
        </authorList>
    </citation>
    <scope>NUCLEOTIDE SEQUENCE</scope>
    <source>
        <strain evidence="7">NIVA-4/92</strain>
    </source>
</reference>
<dbReference type="InterPro" id="IPR055211">
    <property type="entry name" value="KH_PNO1_2nd"/>
</dbReference>
<dbReference type="OrthoDB" id="1932641at2759"/>
<dbReference type="CDD" id="cd22392">
    <property type="entry name" value="KH-I_PNO1_rpt2"/>
    <property type="match status" value="1"/>
</dbReference>
<proteinExistence type="inferred from homology"/>
<evidence type="ECO:0000256" key="3">
    <source>
        <dbReference type="ARBA" id="ARBA00022884"/>
    </source>
</evidence>
<keyword evidence="3" id="KW-0694">RNA-binding</keyword>
<evidence type="ECO:0000313" key="8">
    <source>
        <dbReference type="Proteomes" id="UP000751190"/>
    </source>
</evidence>